<name>A0A7Y0EPV6_9BIFI</name>
<organism evidence="4 5">
    <name type="scientific">Bifidobacterium oedipodis</name>
    <dbReference type="NCBI Taxonomy" id="2675322"/>
    <lineage>
        <taxon>Bacteria</taxon>
        <taxon>Bacillati</taxon>
        <taxon>Actinomycetota</taxon>
        <taxon>Actinomycetes</taxon>
        <taxon>Bifidobacteriales</taxon>
        <taxon>Bifidobacteriaceae</taxon>
        <taxon>Bifidobacterium</taxon>
    </lineage>
</organism>
<feature type="domain" description="DUF4190" evidence="3">
    <location>
        <begin position="140"/>
        <end position="194"/>
    </location>
</feature>
<comment type="caution">
    <text evidence="4">The sequence shown here is derived from an EMBL/GenBank/DDBJ whole genome shotgun (WGS) entry which is preliminary data.</text>
</comment>
<protein>
    <submittedName>
        <fullName evidence="4">Peptidyl-prolyl cis-trans isomerase</fullName>
    </submittedName>
</protein>
<evidence type="ECO:0000313" key="4">
    <source>
        <dbReference type="EMBL" id="NMM94162.1"/>
    </source>
</evidence>
<sequence length="269" mass="28907">MAAFVIVQYNGVMNEPHSAPQHNSPYDQQSYDQQSGQTPYDQPTSPTTPTANVNPNAESYGPTPTYGAYTPQAAPEYGQQGQAGDPNAQASQTYGQPGQAGQPGQPGGYGANPYAQPYGYPPQGPGYYAPMPPAYARWNVLCIVGFVLAFVLPPVGLVISIISLVQINKSGEKSKGLAIAGIVLNAIFTLLLIAVIAFAFWVIGEVATHYGDSGSYPEWCEYGLDNGMECRGYNDSDYSDYSDTPDYGDIDLDEVQRLLEQYSRTGDIA</sequence>
<feature type="compositionally biased region" description="Polar residues" evidence="1">
    <location>
        <begin position="36"/>
        <end position="57"/>
    </location>
</feature>
<feature type="compositionally biased region" description="Low complexity" evidence="1">
    <location>
        <begin position="26"/>
        <end position="35"/>
    </location>
</feature>
<dbReference type="EMBL" id="JAAIII010000003">
    <property type="protein sequence ID" value="NMM94162.1"/>
    <property type="molecule type" value="Genomic_DNA"/>
</dbReference>
<dbReference type="Proteomes" id="UP000532194">
    <property type="component" value="Unassembled WGS sequence"/>
</dbReference>
<feature type="transmembrane region" description="Helical" evidence="2">
    <location>
        <begin position="177"/>
        <end position="203"/>
    </location>
</feature>
<feature type="compositionally biased region" description="Low complexity" evidence="1">
    <location>
        <begin position="94"/>
        <end position="103"/>
    </location>
</feature>
<gene>
    <name evidence="4" type="ORF">G1C95_1349</name>
</gene>
<dbReference type="Pfam" id="PF13828">
    <property type="entry name" value="DUF4190"/>
    <property type="match status" value="1"/>
</dbReference>
<reference evidence="4 5" key="1">
    <citation type="submission" date="2020-02" db="EMBL/GenBank/DDBJ databases">
        <title>Characterization of phylogenetic diversity of novel bifidobacterial species isolated in Czech ZOOs.</title>
        <authorList>
            <person name="Lugli G.A."/>
            <person name="Vera N.B."/>
            <person name="Ventura M."/>
        </authorList>
    </citation>
    <scope>NUCLEOTIDE SEQUENCE [LARGE SCALE GENOMIC DNA]</scope>
    <source>
        <strain evidence="4 5">DSM 109957</strain>
    </source>
</reference>
<dbReference type="AlphaFoldDB" id="A0A7Y0EPV6"/>
<accession>A0A7Y0EPV6</accession>
<feature type="region of interest" description="Disordered" evidence="1">
    <location>
        <begin position="15"/>
        <end position="115"/>
    </location>
</feature>
<dbReference type="InterPro" id="IPR025241">
    <property type="entry name" value="DUF4190"/>
</dbReference>
<keyword evidence="2" id="KW-0472">Membrane</keyword>
<feature type="transmembrane region" description="Helical" evidence="2">
    <location>
        <begin position="138"/>
        <end position="165"/>
    </location>
</feature>
<evidence type="ECO:0000256" key="2">
    <source>
        <dbReference type="SAM" id="Phobius"/>
    </source>
</evidence>
<keyword evidence="2" id="KW-1133">Transmembrane helix</keyword>
<keyword evidence="5" id="KW-1185">Reference proteome</keyword>
<evidence type="ECO:0000256" key="1">
    <source>
        <dbReference type="SAM" id="MobiDB-lite"/>
    </source>
</evidence>
<evidence type="ECO:0000313" key="5">
    <source>
        <dbReference type="Proteomes" id="UP000532194"/>
    </source>
</evidence>
<proteinExistence type="predicted"/>
<dbReference type="GO" id="GO:0016853">
    <property type="term" value="F:isomerase activity"/>
    <property type="evidence" value="ECO:0007669"/>
    <property type="project" value="UniProtKB-KW"/>
</dbReference>
<evidence type="ECO:0000259" key="3">
    <source>
        <dbReference type="Pfam" id="PF13828"/>
    </source>
</evidence>
<keyword evidence="4" id="KW-0413">Isomerase</keyword>
<keyword evidence="2" id="KW-0812">Transmembrane</keyword>